<accession>A0A9Q0NGK0</accession>
<protein>
    <recommendedName>
        <fullName evidence="2">Chitin-binding type-2 domain-containing protein</fullName>
    </recommendedName>
</protein>
<proteinExistence type="predicted"/>
<dbReference type="EMBL" id="WJQU01000001">
    <property type="protein sequence ID" value="KAJ6649099.1"/>
    <property type="molecule type" value="Genomic_DNA"/>
</dbReference>
<dbReference type="SUPFAM" id="SSF57625">
    <property type="entry name" value="Invertebrate chitin-binding proteins"/>
    <property type="match status" value="2"/>
</dbReference>
<keyword evidence="4" id="KW-1185">Reference proteome</keyword>
<dbReference type="GO" id="GO:0008061">
    <property type="term" value="F:chitin binding"/>
    <property type="evidence" value="ECO:0007669"/>
    <property type="project" value="InterPro"/>
</dbReference>
<name>A0A9Q0NGK0_9DIPT</name>
<evidence type="ECO:0000259" key="2">
    <source>
        <dbReference type="PROSITE" id="PS50940"/>
    </source>
</evidence>
<evidence type="ECO:0000256" key="1">
    <source>
        <dbReference type="SAM" id="SignalP"/>
    </source>
</evidence>
<dbReference type="GO" id="GO:0005576">
    <property type="term" value="C:extracellular region"/>
    <property type="evidence" value="ECO:0007669"/>
    <property type="project" value="InterPro"/>
</dbReference>
<dbReference type="PROSITE" id="PS50940">
    <property type="entry name" value="CHIT_BIND_II"/>
    <property type="match status" value="2"/>
</dbReference>
<evidence type="ECO:0000313" key="3">
    <source>
        <dbReference type="EMBL" id="KAJ6649099.1"/>
    </source>
</evidence>
<dbReference type="Proteomes" id="UP001151699">
    <property type="component" value="Chromosome A"/>
</dbReference>
<dbReference type="Gene3D" id="2.170.140.10">
    <property type="entry name" value="Chitin binding domain"/>
    <property type="match status" value="2"/>
</dbReference>
<organism evidence="3 4">
    <name type="scientific">Pseudolycoriella hygida</name>
    <dbReference type="NCBI Taxonomy" id="35572"/>
    <lineage>
        <taxon>Eukaryota</taxon>
        <taxon>Metazoa</taxon>
        <taxon>Ecdysozoa</taxon>
        <taxon>Arthropoda</taxon>
        <taxon>Hexapoda</taxon>
        <taxon>Insecta</taxon>
        <taxon>Pterygota</taxon>
        <taxon>Neoptera</taxon>
        <taxon>Endopterygota</taxon>
        <taxon>Diptera</taxon>
        <taxon>Nematocera</taxon>
        <taxon>Sciaroidea</taxon>
        <taxon>Sciaridae</taxon>
        <taxon>Pseudolycoriella</taxon>
    </lineage>
</organism>
<keyword evidence="1" id="KW-0732">Signal</keyword>
<dbReference type="SMART" id="SM00494">
    <property type="entry name" value="ChtBD2"/>
    <property type="match status" value="2"/>
</dbReference>
<feature type="domain" description="Chitin-binding type-2" evidence="2">
    <location>
        <begin position="89"/>
        <end position="142"/>
    </location>
</feature>
<evidence type="ECO:0000313" key="4">
    <source>
        <dbReference type="Proteomes" id="UP001151699"/>
    </source>
</evidence>
<dbReference type="InterPro" id="IPR002557">
    <property type="entry name" value="Chitin-bd_dom"/>
</dbReference>
<sequence>MFIQLCVIFAFTLVGSDAQNYATGIQIADDTPTCTKTGAQCASDCSTLMICAANNPVPIDTIRCSSPNQYCVNGACNTKPDATCGNGPSFICTADAVFPEPSDCNKYRICEGGESRLFQCPTGFVFNSKLNICQKGTTPCSKIDCSKATAAKPHIVYASNPAYYAYCTNVLGLITTYMFKCEFEQFEIFDTTLGNCRYNCNGKGYFQNPNDCNQYYYCSATNAKPSDPLECPAGYVFDGTGCNKDATKCQYPPPAAE</sequence>
<dbReference type="InterPro" id="IPR036508">
    <property type="entry name" value="Chitin-bd_dom_sf"/>
</dbReference>
<dbReference type="Pfam" id="PF01607">
    <property type="entry name" value="CBM_14"/>
    <property type="match status" value="2"/>
</dbReference>
<comment type="caution">
    <text evidence="3">The sequence shown here is derived from an EMBL/GenBank/DDBJ whole genome shotgun (WGS) entry which is preliminary data.</text>
</comment>
<dbReference type="OrthoDB" id="6020543at2759"/>
<reference evidence="3" key="1">
    <citation type="submission" date="2022-07" db="EMBL/GenBank/DDBJ databases">
        <authorList>
            <person name="Trinca V."/>
            <person name="Uliana J.V.C."/>
            <person name="Torres T.T."/>
            <person name="Ward R.J."/>
            <person name="Monesi N."/>
        </authorList>
    </citation>
    <scope>NUCLEOTIDE SEQUENCE</scope>
    <source>
        <strain evidence="3">HSMRA1968</strain>
        <tissue evidence="3">Whole embryos</tissue>
    </source>
</reference>
<feature type="domain" description="Chitin-binding type-2" evidence="2">
    <location>
        <begin position="197"/>
        <end position="251"/>
    </location>
</feature>
<feature type="chain" id="PRO_5040181981" description="Chitin-binding type-2 domain-containing protein" evidence="1">
    <location>
        <begin position="19"/>
        <end position="257"/>
    </location>
</feature>
<feature type="signal peptide" evidence="1">
    <location>
        <begin position="1"/>
        <end position="18"/>
    </location>
</feature>
<gene>
    <name evidence="3" type="ORF">Bhyg_04332</name>
</gene>
<dbReference type="AlphaFoldDB" id="A0A9Q0NGK0"/>